<protein>
    <submittedName>
        <fullName evidence="4">Ca2+-binding RTX toxin-like protein</fullName>
    </submittedName>
</protein>
<comment type="caution">
    <text evidence="4">The sequence shown here is derived from an EMBL/GenBank/DDBJ whole genome shotgun (WGS) entry which is preliminary data.</text>
</comment>
<dbReference type="InterPro" id="IPR050557">
    <property type="entry name" value="RTX_toxin/Mannuronan_C5-epim"/>
</dbReference>
<dbReference type="PRINTS" id="PR00313">
    <property type="entry name" value="CABNDNGRPT"/>
</dbReference>
<dbReference type="Gene3D" id="2.150.10.10">
    <property type="entry name" value="Serralysin-like metalloprotease, C-terminal"/>
    <property type="match status" value="4"/>
</dbReference>
<dbReference type="GO" id="GO:0005509">
    <property type="term" value="F:calcium ion binding"/>
    <property type="evidence" value="ECO:0007669"/>
    <property type="project" value="InterPro"/>
</dbReference>
<evidence type="ECO:0000313" key="5">
    <source>
        <dbReference type="Proteomes" id="UP000587415"/>
    </source>
</evidence>
<evidence type="ECO:0000256" key="2">
    <source>
        <dbReference type="ARBA" id="ARBA00022525"/>
    </source>
</evidence>
<dbReference type="Proteomes" id="UP000587415">
    <property type="component" value="Unassembled WGS sequence"/>
</dbReference>
<reference evidence="4 5" key="1">
    <citation type="submission" date="2020-03" db="EMBL/GenBank/DDBJ databases">
        <title>Genomic Encyclopedia of Type Strains, Phase IV (KMG-IV): sequencing the most valuable type-strain genomes for metagenomic binning, comparative biology and taxonomic classification.</title>
        <authorList>
            <person name="Goeker M."/>
        </authorList>
    </citation>
    <scope>NUCLEOTIDE SEQUENCE [LARGE SCALE GENOMIC DNA]</scope>
    <source>
        <strain evidence="4 5">DSM 4736</strain>
    </source>
</reference>
<dbReference type="Pfam" id="PF17803">
    <property type="entry name" value="Cadherin_4"/>
    <property type="match status" value="1"/>
</dbReference>
<dbReference type="EMBL" id="JAATJM010000001">
    <property type="protein sequence ID" value="NJC39803.1"/>
    <property type="molecule type" value="Genomic_DNA"/>
</dbReference>
<dbReference type="PANTHER" id="PTHR38340:SF1">
    <property type="entry name" value="S-LAYER PROTEIN"/>
    <property type="match status" value="1"/>
</dbReference>
<dbReference type="Pfam" id="PF00353">
    <property type="entry name" value="HemolysinCabind"/>
    <property type="match status" value="6"/>
</dbReference>
<gene>
    <name evidence="4" type="ORF">GGQ87_000061</name>
</gene>
<sequence>MPIATPFVVSPFNAGDNDIRPSMTRLPNGNIVVVYEHYNGGDPTIAIRVIQPNGTPVTGEIFDNIGGYGILPQVVAIDATHFAIVASDFGTVSGAVELTAQVFTINGANLTQGGELPISNYATTNDDNGNEHQILRLPNGNFLVVWAQFTNNFGNAQLVARTFDANFNPLTAETRISEFNNTGVSNPQVTLNGYNAVVSWTQNDPTTGGTLHARVAAFTVGVNGSLPASPPNDVDVGNNTSVRSMTYLANGDVLVLYVGGPVQGGSLDDNDKLTARIYSADLSTVKSTLQINSTIDDNGVTSVAVVAFASGGFQVIWGQDPAGGTATSQDLELYSRTYNLNYVAMGAPELLTSNAVHDRSPVAVVDAAGNVTLTWETTNASGMGSIVGVYLENQDPGVPNAEPVGADFQATVLEDGIHTFTAAQFGFTDGDGDSFDGVVFTTLPANGAIVVVNGSGVVVQTVTAGQSVTAAQIASGLVQYRPDANENGEDFDTFTFQVRDNGGTTGGGVNLDQSPNTFTFDVTAVNDAPTADLNGATAGTGSSVTYLENAGRVLLASGVLLSDVDSSTLTGATVSITGGLQASADSLTLAGLTSGVVNGVTFAYDAATGVLSLSGTATTGIYQGLLRQIGFISSSDAPGTSRTVTWTVTDGPHASAPVTTTITVTPVEDAAVAGNDTDSTVESAPVSGSVFGNDSDADGPALAVSAVNGSAASVGVEITLASGALLTLNEDGSYVYDPNGAFDSLSGPSSGGSNRTGSDSFTYTLANGNTATVIITLTGEDSEGDVLRGGVGNDALVGGAGTDTADYSAAPAGVRVQLNTGVASNDGNGGTDTLTGIENVSGSAFDDVLIGDGAASVLNGGLGSDTLVGLGGNDTLIGGSGAANQMQGGLGDDIYVVEANDTIVEFLNQGTDEIRTNRSTQTLAANVEILTYTGAGSFVGVGNELDNTITGGGANDVLAGRGGADTLQGGAGLDTADYYSAVAGVTADVASGASNDGDGGADTFVSIENLRGSAYADRLTGDAADNVLDGGGGNDTLIGRGGNDSLRGGAGTDTADYSAASSGVTVRLNTGTVNDGEGGVDTLVSVENIVGSVHDDLIVGSDGVNVLSGGAGSDTLLGLGGDDVLMGGAGAANQLQGGAGDDHYILDAFDTVVEFAAEGTDTVEARIGSYTLGNNVENLTYTGAGAFVGNGNALDNVITGGALDDILRGKGGNDTIHGGLGRDEVQLRGVAGEYTITAEGSGYRIVDTVGGRDGSTLVDSVEVLRFGNNTTVSLTYPPAGLAPLEPSDKIAGPQVLPTLPVDDAFVLPMQHDDQPFVLPGTDLAKIDADPLVLPAADASAPLFAGLETHLAPTGDWMITLDHDGGILG</sequence>
<dbReference type="PANTHER" id="PTHR38340">
    <property type="entry name" value="S-LAYER PROTEIN"/>
    <property type="match status" value="1"/>
</dbReference>
<dbReference type="InterPro" id="IPR018511">
    <property type="entry name" value="Hemolysin-typ_Ca-bd_CS"/>
</dbReference>
<dbReference type="GO" id="GO:0005576">
    <property type="term" value="C:extracellular region"/>
    <property type="evidence" value="ECO:0007669"/>
    <property type="project" value="UniProtKB-SubCell"/>
</dbReference>
<dbReference type="RefSeq" id="WP_168044745.1">
    <property type="nucleotide sequence ID" value="NZ_JAATJM010000001.1"/>
</dbReference>
<comment type="subcellular location">
    <subcellularLocation>
        <location evidence="1">Secreted</location>
    </subcellularLocation>
</comment>
<evidence type="ECO:0000313" key="4">
    <source>
        <dbReference type="EMBL" id="NJC39803.1"/>
    </source>
</evidence>
<evidence type="ECO:0000256" key="1">
    <source>
        <dbReference type="ARBA" id="ARBA00004613"/>
    </source>
</evidence>
<dbReference type="PROSITE" id="PS00330">
    <property type="entry name" value="HEMOLYSIN_CALCIUM"/>
    <property type="match status" value="3"/>
</dbReference>
<dbReference type="SUPFAM" id="SSF51120">
    <property type="entry name" value="beta-Roll"/>
    <property type="match status" value="4"/>
</dbReference>
<name>A0A7X6BLD4_9CAUL</name>
<dbReference type="InterPro" id="IPR001343">
    <property type="entry name" value="Hemolysn_Ca-bd"/>
</dbReference>
<proteinExistence type="predicted"/>
<accession>A0A7X6BLD4</accession>
<keyword evidence="5" id="KW-1185">Reference proteome</keyword>
<dbReference type="InterPro" id="IPR040853">
    <property type="entry name" value="RapA2_cadherin-like"/>
</dbReference>
<feature type="domain" description="RapA2 cadherin-like" evidence="3">
    <location>
        <begin position="659"/>
        <end position="736"/>
    </location>
</feature>
<evidence type="ECO:0000259" key="3">
    <source>
        <dbReference type="Pfam" id="PF17803"/>
    </source>
</evidence>
<organism evidence="4 5">
    <name type="scientific">Brevundimonas alba</name>
    <dbReference type="NCBI Taxonomy" id="74314"/>
    <lineage>
        <taxon>Bacteria</taxon>
        <taxon>Pseudomonadati</taxon>
        <taxon>Pseudomonadota</taxon>
        <taxon>Alphaproteobacteria</taxon>
        <taxon>Caulobacterales</taxon>
        <taxon>Caulobacteraceae</taxon>
        <taxon>Brevundimonas</taxon>
    </lineage>
</organism>
<dbReference type="InterPro" id="IPR011049">
    <property type="entry name" value="Serralysin-like_metalloprot_C"/>
</dbReference>
<keyword evidence="2" id="KW-0964">Secreted</keyword>